<keyword evidence="1" id="KW-0732">Signal</keyword>
<dbReference type="PROSITE" id="PS51257">
    <property type="entry name" value="PROKAR_LIPOPROTEIN"/>
    <property type="match status" value="1"/>
</dbReference>
<dbReference type="RefSeq" id="WP_122904267.1">
    <property type="nucleotide sequence ID" value="NZ_RHHS01000017.1"/>
</dbReference>
<dbReference type="PANTHER" id="PTHR30619">
    <property type="entry name" value="DNA INTERNALIZATION/COMPETENCE PROTEIN COMEC/REC2"/>
    <property type="match status" value="1"/>
</dbReference>
<keyword evidence="3" id="KW-1185">Reference proteome</keyword>
<feature type="chain" id="PRO_5039466306" evidence="1">
    <location>
        <begin position="27"/>
        <end position="303"/>
    </location>
</feature>
<keyword evidence="2" id="KW-0378">Hydrolase</keyword>
<dbReference type="Gene3D" id="3.60.15.10">
    <property type="entry name" value="Ribonuclease Z/Hydroxyacylglutathione hydrolase-like"/>
    <property type="match status" value="1"/>
</dbReference>
<dbReference type="AlphaFoldDB" id="A0A3M8B607"/>
<dbReference type="PANTHER" id="PTHR30619:SF1">
    <property type="entry name" value="RECOMBINATION PROTEIN 2"/>
    <property type="match status" value="1"/>
</dbReference>
<dbReference type="InterPro" id="IPR052159">
    <property type="entry name" value="Competence_DNA_uptake"/>
</dbReference>
<dbReference type="EMBL" id="RHHS01000017">
    <property type="protein sequence ID" value="RNB58693.1"/>
    <property type="molecule type" value="Genomic_DNA"/>
</dbReference>
<evidence type="ECO:0000313" key="3">
    <source>
        <dbReference type="Proteomes" id="UP000268829"/>
    </source>
</evidence>
<proteinExistence type="predicted"/>
<gene>
    <name evidence="2" type="ORF">EDM57_08210</name>
</gene>
<sequence length="303" mass="33622">MLWKKKWVWLLLAACVALLCSCSIDAHLQEAVKVDDPFAAERAEEFTGLVVTFLALPHGESTLVRLPGGKTMLIDTGSAEDWGTLSTHLSAAKVTRLDYLVLTNDQPEYAGGYPFLSQQIIIDSVIVPKLISPSIRQFVPLDLIRKQKEIEENQELILDTDVTLEALLPSEPLFLSPQNNSLVFLLKHGQLRFLFASGINEKAEERLLERHSDRLKAEVLKVGDQGSNQGTSQPFLTRVDPHVAVIQTGKERSGDGQSEVLERLGESWAETFVTGRDGSIVILSNGKDYRVFKQKNRGKTESG</sequence>
<dbReference type="GO" id="GO:0016787">
    <property type="term" value="F:hydrolase activity"/>
    <property type="evidence" value="ECO:0007669"/>
    <property type="project" value="UniProtKB-KW"/>
</dbReference>
<organism evidence="2 3">
    <name type="scientific">Brevibacillus gelatini</name>
    <dbReference type="NCBI Taxonomy" id="1655277"/>
    <lineage>
        <taxon>Bacteria</taxon>
        <taxon>Bacillati</taxon>
        <taxon>Bacillota</taxon>
        <taxon>Bacilli</taxon>
        <taxon>Bacillales</taxon>
        <taxon>Paenibacillaceae</taxon>
        <taxon>Brevibacillus</taxon>
    </lineage>
</organism>
<dbReference type="OrthoDB" id="9761531at2"/>
<reference evidence="2 3" key="1">
    <citation type="submission" date="2018-10" db="EMBL/GenBank/DDBJ databases">
        <title>Phylogenomics of Brevibacillus.</title>
        <authorList>
            <person name="Dunlap C."/>
        </authorList>
    </citation>
    <scope>NUCLEOTIDE SEQUENCE [LARGE SCALE GENOMIC DNA]</scope>
    <source>
        <strain evidence="2 3">DSM 100115</strain>
    </source>
</reference>
<name>A0A3M8B607_9BACL</name>
<evidence type="ECO:0000313" key="2">
    <source>
        <dbReference type="EMBL" id="RNB58693.1"/>
    </source>
</evidence>
<evidence type="ECO:0000256" key="1">
    <source>
        <dbReference type="SAM" id="SignalP"/>
    </source>
</evidence>
<feature type="signal peptide" evidence="1">
    <location>
        <begin position="1"/>
        <end position="26"/>
    </location>
</feature>
<protein>
    <submittedName>
        <fullName evidence="2">MBL fold metallo-hydrolase</fullName>
    </submittedName>
</protein>
<dbReference type="SUPFAM" id="SSF56281">
    <property type="entry name" value="Metallo-hydrolase/oxidoreductase"/>
    <property type="match status" value="1"/>
</dbReference>
<dbReference type="InterPro" id="IPR036866">
    <property type="entry name" value="RibonucZ/Hydroxyglut_hydro"/>
</dbReference>
<accession>A0A3M8B607</accession>
<comment type="caution">
    <text evidence="2">The sequence shown here is derived from an EMBL/GenBank/DDBJ whole genome shotgun (WGS) entry which is preliminary data.</text>
</comment>
<dbReference type="Proteomes" id="UP000268829">
    <property type="component" value="Unassembled WGS sequence"/>
</dbReference>